<dbReference type="AlphaFoldDB" id="A0A9P0ZHT8"/>
<keyword evidence="3" id="KW-1185">Reference proteome</keyword>
<evidence type="ECO:0000313" key="2">
    <source>
        <dbReference type="EMBL" id="CAH9099692.1"/>
    </source>
</evidence>
<reference evidence="2" key="1">
    <citation type="submission" date="2022-07" db="EMBL/GenBank/DDBJ databases">
        <authorList>
            <person name="Macas J."/>
            <person name="Novak P."/>
            <person name="Neumann P."/>
        </authorList>
    </citation>
    <scope>NUCLEOTIDE SEQUENCE</scope>
</reference>
<keyword evidence="1" id="KW-1133">Transmembrane helix</keyword>
<protein>
    <recommendedName>
        <fullName evidence="4">Transmembrane protein</fullName>
    </recommendedName>
</protein>
<organism evidence="2 3">
    <name type="scientific">Cuscuta europaea</name>
    <name type="common">European dodder</name>
    <dbReference type="NCBI Taxonomy" id="41803"/>
    <lineage>
        <taxon>Eukaryota</taxon>
        <taxon>Viridiplantae</taxon>
        <taxon>Streptophyta</taxon>
        <taxon>Embryophyta</taxon>
        <taxon>Tracheophyta</taxon>
        <taxon>Spermatophyta</taxon>
        <taxon>Magnoliopsida</taxon>
        <taxon>eudicotyledons</taxon>
        <taxon>Gunneridae</taxon>
        <taxon>Pentapetalae</taxon>
        <taxon>asterids</taxon>
        <taxon>lamiids</taxon>
        <taxon>Solanales</taxon>
        <taxon>Convolvulaceae</taxon>
        <taxon>Cuscuteae</taxon>
        <taxon>Cuscuta</taxon>
        <taxon>Cuscuta subgen. Cuscuta</taxon>
    </lineage>
</organism>
<keyword evidence="1" id="KW-0472">Membrane</keyword>
<proteinExistence type="predicted"/>
<gene>
    <name evidence="2" type="ORF">CEURO_LOCUS14583</name>
</gene>
<dbReference type="Proteomes" id="UP001152484">
    <property type="component" value="Unassembled WGS sequence"/>
</dbReference>
<sequence length="105" mass="12389">MVVGVIRVGGQQCKFFEWVEEDRCRTCQENLDLVLQKVGRLEEHVRMKEMELEGEMKSCVRGIGVLKVQNMELQLKMAKNDNLTFKWKLLCVSLICFIFFAIRRF</sequence>
<evidence type="ECO:0008006" key="4">
    <source>
        <dbReference type="Google" id="ProtNLM"/>
    </source>
</evidence>
<accession>A0A9P0ZHT8</accession>
<evidence type="ECO:0000313" key="3">
    <source>
        <dbReference type="Proteomes" id="UP001152484"/>
    </source>
</evidence>
<name>A0A9P0ZHT8_CUSEU</name>
<keyword evidence="1" id="KW-0812">Transmembrane</keyword>
<dbReference type="OrthoDB" id="1675519at2759"/>
<dbReference type="EMBL" id="CAMAPE010000038">
    <property type="protein sequence ID" value="CAH9099692.1"/>
    <property type="molecule type" value="Genomic_DNA"/>
</dbReference>
<evidence type="ECO:0000256" key="1">
    <source>
        <dbReference type="SAM" id="Phobius"/>
    </source>
</evidence>
<feature type="transmembrane region" description="Helical" evidence="1">
    <location>
        <begin position="85"/>
        <end position="102"/>
    </location>
</feature>
<comment type="caution">
    <text evidence="2">The sequence shown here is derived from an EMBL/GenBank/DDBJ whole genome shotgun (WGS) entry which is preliminary data.</text>
</comment>